<reference evidence="3" key="1">
    <citation type="journal article" date="2021" name="PeerJ">
        <title>Extensive microbial diversity within the chicken gut microbiome revealed by metagenomics and culture.</title>
        <authorList>
            <person name="Gilroy R."/>
            <person name="Ravi A."/>
            <person name="Getino M."/>
            <person name="Pursley I."/>
            <person name="Horton D.L."/>
            <person name="Alikhan N.F."/>
            <person name="Baker D."/>
            <person name="Gharbi K."/>
            <person name="Hall N."/>
            <person name="Watson M."/>
            <person name="Adriaenssens E.M."/>
            <person name="Foster-Nyarko E."/>
            <person name="Jarju S."/>
            <person name="Secka A."/>
            <person name="Antonio M."/>
            <person name="Oren A."/>
            <person name="Chaudhuri R.R."/>
            <person name="La Ragione R."/>
            <person name="Hildebrand F."/>
            <person name="Pallen M.J."/>
        </authorList>
    </citation>
    <scope>NUCLEOTIDE SEQUENCE</scope>
    <source>
        <strain evidence="3">ChiSjej1B19-5720</strain>
    </source>
</reference>
<organism evidence="3 4">
    <name type="scientific">Candidatus Blautia faecavium</name>
    <dbReference type="NCBI Taxonomy" id="2838487"/>
    <lineage>
        <taxon>Bacteria</taxon>
        <taxon>Bacillati</taxon>
        <taxon>Bacillota</taxon>
        <taxon>Clostridia</taxon>
        <taxon>Lachnospirales</taxon>
        <taxon>Lachnospiraceae</taxon>
        <taxon>Blautia</taxon>
    </lineage>
</organism>
<feature type="transmembrane region" description="Helical" evidence="2">
    <location>
        <begin position="452"/>
        <end position="476"/>
    </location>
</feature>
<reference evidence="3" key="2">
    <citation type="submission" date="2021-04" db="EMBL/GenBank/DDBJ databases">
        <authorList>
            <person name="Gilroy R."/>
        </authorList>
    </citation>
    <scope>NUCLEOTIDE SEQUENCE</scope>
    <source>
        <strain evidence="3">ChiSjej1B19-5720</strain>
    </source>
</reference>
<dbReference type="InterPro" id="IPR010380">
    <property type="entry name" value="DUF975"/>
</dbReference>
<evidence type="ECO:0000313" key="3">
    <source>
        <dbReference type="EMBL" id="HJB28412.1"/>
    </source>
</evidence>
<feature type="transmembrane region" description="Helical" evidence="2">
    <location>
        <begin position="488"/>
        <end position="508"/>
    </location>
</feature>
<dbReference type="AlphaFoldDB" id="A0A9D2LS74"/>
<keyword evidence="2" id="KW-0812">Transmembrane</keyword>
<name>A0A9D2LS74_9FIRM</name>
<proteinExistence type="predicted"/>
<evidence type="ECO:0000313" key="4">
    <source>
        <dbReference type="Proteomes" id="UP000823842"/>
    </source>
</evidence>
<feature type="transmembrane region" description="Helical" evidence="2">
    <location>
        <begin position="412"/>
        <end position="432"/>
    </location>
</feature>
<feature type="transmembrane region" description="Helical" evidence="2">
    <location>
        <begin position="198"/>
        <end position="221"/>
    </location>
</feature>
<protein>
    <submittedName>
        <fullName evidence="3">DUF975 family protein</fullName>
    </submittedName>
</protein>
<dbReference type="InterPro" id="IPR010540">
    <property type="entry name" value="CmpB_TMEM229"/>
</dbReference>
<dbReference type="EMBL" id="DWYZ01000124">
    <property type="protein sequence ID" value="HJB28412.1"/>
    <property type="molecule type" value="Genomic_DNA"/>
</dbReference>
<evidence type="ECO:0000256" key="2">
    <source>
        <dbReference type="SAM" id="Phobius"/>
    </source>
</evidence>
<comment type="caution">
    <text evidence="3">The sequence shown here is derived from an EMBL/GenBank/DDBJ whole genome shotgun (WGS) entry which is preliminary data.</text>
</comment>
<accession>A0A9D2LS74</accession>
<keyword evidence="2" id="KW-1133">Transmembrane helix</keyword>
<feature type="transmembrane region" description="Helical" evidence="2">
    <location>
        <begin position="255"/>
        <end position="277"/>
    </location>
</feature>
<gene>
    <name evidence="3" type="ORF">IAA06_06420</name>
</gene>
<feature type="region of interest" description="Disordered" evidence="1">
    <location>
        <begin position="531"/>
        <end position="554"/>
    </location>
</feature>
<dbReference type="PANTHER" id="PTHR40076:SF1">
    <property type="entry name" value="MEMBRANE PROTEIN"/>
    <property type="match status" value="1"/>
</dbReference>
<feature type="transmembrane region" description="Helical" evidence="2">
    <location>
        <begin position="349"/>
        <end position="368"/>
    </location>
</feature>
<dbReference type="Proteomes" id="UP000823842">
    <property type="component" value="Unassembled WGS sequence"/>
</dbReference>
<feature type="region of interest" description="Disordered" evidence="1">
    <location>
        <begin position="66"/>
        <end position="85"/>
    </location>
</feature>
<dbReference type="Pfam" id="PF06541">
    <property type="entry name" value="ABC_trans_CmpB"/>
    <property type="match status" value="1"/>
</dbReference>
<feature type="transmembrane region" description="Helical" evidence="2">
    <location>
        <begin position="20"/>
        <end position="37"/>
    </location>
</feature>
<sequence length="554" mass="63327">MWKRKILKKKARKMLCHQYFIMIAVCFILAFVAGEYGDSLMSITYYDSSQEVESVETTKIYEGMTRPEEPDKEMTAEGPSFSNPHGEKTVVPNSRGVFAKIFRNVTAKGSLFLGVAYTLLPLINNSEAAQIVISVLGVAFSFFWWLFVQNLLMVGEKRFFLEKINYTEVPFRTLLMPWRTGKGVNVTAGMTLKSLYEFLWWLTVAGGVIKHYSYLMVPYILAENPAVSPREAIRLSRRMMDGEKFRAFLLDMSFLGWRILGTLTLGLLDIFFVNPYMASSAAQLYRELRIKTKERQLEGYAYLNDEWLFEIPEGRDRTAEEKKTYPVGCFPSQETKHRVVLRTDYMRTYSFRTLVLLFFSFSIIGWLWEVGLHVVQDGSFVNRGTMYGPWLPIYGWGGVLVLVLLRRIRKNPILTFFLTVVICGILEYWTSWALEAAADTKWWDYSGYFLNLHGRICAEGLFVFGLGGCAIIYILAPVLADLYDRIPVYRQTLLCMMLVAAFAADFSYASMYPNKGRGITDYDTKAVLEDSTGPSKDGLGSDKYPALEAGRARL</sequence>
<feature type="transmembrane region" description="Helical" evidence="2">
    <location>
        <begin position="128"/>
        <end position="148"/>
    </location>
</feature>
<feature type="transmembrane region" description="Helical" evidence="2">
    <location>
        <begin position="388"/>
        <end position="405"/>
    </location>
</feature>
<dbReference type="Pfam" id="PF06161">
    <property type="entry name" value="DUF975"/>
    <property type="match status" value="1"/>
</dbReference>
<keyword evidence="2" id="KW-0472">Membrane</keyword>
<dbReference type="PANTHER" id="PTHR40076">
    <property type="entry name" value="MEMBRANE PROTEIN-RELATED"/>
    <property type="match status" value="1"/>
</dbReference>
<feature type="compositionally biased region" description="Basic and acidic residues" evidence="1">
    <location>
        <begin position="66"/>
        <end position="75"/>
    </location>
</feature>
<evidence type="ECO:0000256" key="1">
    <source>
        <dbReference type="SAM" id="MobiDB-lite"/>
    </source>
</evidence>